<dbReference type="OrthoDB" id="17075at10239"/>
<gene>
    <name evidence="1" type="ORF">KWAN_224</name>
</gene>
<protein>
    <submittedName>
        <fullName evidence="1">Uncharacterized protein</fullName>
    </submittedName>
</protein>
<organism evidence="1 2">
    <name type="scientific">Erwinia phage vB_EamM_Kwan</name>
    <dbReference type="NCBI Taxonomy" id="1883374"/>
    <lineage>
        <taxon>Viruses</taxon>
        <taxon>Duplodnaviria</taxon>
        <taxon>Heunggongvirae</taxon>
        <taxon>Uroviricota</taxon>
        <taxon>Caudoviricetes</taxon>
        <taxon>Chimalliviridae</taxon>
        <taxon>Wellingtonvirus</taxon>
        <taxon>Wellingtonvirus wellington</taxon>
    </lineage>
</organism>
<accession>A0A1B2IE66</accession>
<dbReference type="Proteomes" id="UP000202923">
    <property type="component" value="Genome"/>
</dbReference>
<evidence type="ECO:0000313" key="1">
    <source>
        <dbReference type="EMBL" id="ANZ49576.1"/>
    </source>
</evidence>
<proteinExistence type="predicted"/>
<dbReference type="EMBL" id="KX397369">
    <property type="protein sequence ID" value="ANZ49576.1"/>
    <property type="molecule type" value="Genomic_DNA"/>
</dbReference>
<dbReference type="RefSeq" id="YP_009278829.1">
    <property type="nucleotide sequence ID" value="NC_031010.1"/>
</dbReference>
<dbReference type="KEGG" id="vg:29062068"/>
<name>A0A1B2IE66_9CAUD</name>
<evidence type="ECO:0000313" key="2">
    <source>
        <dbReference type="Proteomes" id="UP000202923"/>
    </source>
</evidence>
<sequence length="173" mass="20108">MNIVEQPWYPKLVLAAQETARDVYQLVKGSVSAEDSEQFDENFAELHDFFDAFPSAFGDDEEEMIEFDWNANLALLWICGLRPVVEDTEAGHVLLWLPKAGYDKELIFRQAYMLATVELQKLFFDASEYAQRSFLTILEKLARTHRLWRSEEAADHQFVLEYEVIPNQPLIAE</sequence>
<reference evidence="1 2" key="1">
    <citation type="submission" date="2016-06" db="EMBL/GenBank/DDBJ databases">
        <authorList>
            <person name="Kjaerup R.B."/>
            <person name="Dalgaard T.S."/>
            <person name="Juul-Madsen H.R."/>
        </authorList>
    </citation>
    <scope>NUCLEOTIDE SEQUENCE [LARGE SCALE GENOMIC DNA]</scope>
</reference>
<dbReference type="GeneID" id="29062068"/>